<comment type="caution">
    <text evidence="2">The sequence shown here is derived from an EMBL/GenBank/DDBJ whole genome shotgun (WGS) entry which is preliminary data.</text>
</comment>
<accession>A0A0F9TJG6</accession>
<protein>
    <submittedName>
        <fullName evidence="2">Uncharacterized protein</fullName>
    </submittedName>
</protein>
<reference evidence="2" key="1">
    <citation type="journal article" date="2015" name="Nature">
        <title>Complex archaea that bridge the gap between prokaryotes and eukaryotes.</title>
        <authorList>
            <person name="Spang A."/>
            <person name="Saw J.H."/>
            <person name="Jorgensen S.L."/>
            <person name="Zaremba-Niedzwiedzka K."/>
            <person name="Martijn J."/>
            <person name="Lind A.E."/>
            <person name="van Eijk R."/>
            <person name="Schleper C."/>
            <person name="Guy L."/>
            <person name="Ettema T.J."/>
        </authorList>
    </citation>
    <scope>NUCLEOTIDE SEQUENCE</scope>
</reference>
<feature type="region of interest" description="Disordered" evidence="1">
    <location>
        <begin position="233"/>
        <end position="252"/>
    </location>
</feature>
<gene>
    <name evidence="2" type="ORF">LCGC14_0384210</name>
</gene>
<evidence type="ECO:0000313" key="2">
    <source>
        <dbReference type="EMBL" id="KKN75047.1"/>
    </source>
</evidence>
<organism evidence="2">
    <name type="scientific">marine sediment metagenome</name>
    <dbReference type="NCBI Taxonomy" id="412755"/>
    <lineage>
        <taxon>unclassified sequences</taxon>
        <taxon>metagenomes</taxon>
        <taxon>ecological metagenomes</taxon>
    </lineage>
</organism>
<name>A0A0F9TJG6_9ZZZZ</name>
<proteinExistence type="predicted"/>
<sequence>METDETSRGRSEERVERITEKPCALVYNTFFEPGEVVEIRAFGLARSNKAWEGFAGGTGIVYGYFDNADAFGQAAEALDRAKATGVYFTLNPTNPDLLARAANRLKAAKAKTPVTSDKDIECIRWLPVDLDPVRSSGISSSAEELENAEDLRDRIISWMSESGFDKWIAACSGNGTHAVFRTHEDLPNIQPIVDIIRGGVEAIADKFSNRTVHVDRKVFNPSRIWKVYGTTARKGDHTENRPHRKSYIESIS</sequence>
<dbReference type="EMBL" id="LAZR01000316">
    <property type="protein sequence ID" value="KKN75047.1"/>
    <property type="molecule type" value="Genomic_DNA"/>
</dbReference>
<evidence type="ECO:0000256" key="1">
    <source>
        <dbReference type="SAM" id="MobiDB-lite"/>
    </source>
</evidence>
<dbReference type="AlphaFoldDB" id="A0A0F9TJG6"/>